<reference evidence="4" key="1">
    <citation type="journal article" date="2014" name="Genome Biol. Evol.">
        <title>Pangenome evidence for extensive interdomain horizontal transfer affecting lineage core and shell genes in uncultured planktonic thaumarchaeota and euryarchaeota.</title>
        <authorList>
            <person name="Deschamps P."/>
            <person name="Zivanovic Y."/>
            <person name="Moreira D."/>
            <person name="Rodriguez-Valera F."/>
            <person name="Lopez-Garcia P."/>
        </authorList>
    </citation>
    <scope>NUCLEOTIDE SEQUENCE</scope>
</reference>
<dbReference type="Pfam" id="PF13202">
    <property type="entry name" value="EF-hand_5"/>
    <property type="match status" value="3"/>
</dbReference>
<dbReference type="PROSITE" id="PS00018">
    <property type="entry name" value="EF_HAND_1"/>
    <property type="match status" value="10"/>
</dbReference>
<keyword evidence="2" id="KW-0472">Membrane</keyword>
<sequence>MDENAQNYDDNATAELLGDCIYLASMEIFMTAMTEQMEIDEMLEIIPQAGYSMSITMSEWNTDMNMQMDTVIEEMVMADLDTESVYVKMGMSIVPFLTSEYTQVQVGEIVNVHYISGGMMAGDGAGMGSYQTRDATPDVMETISSLVSVSDAGEAGGEMGLNLPTGDLSELSSDMPADAEPVISYDDESGVQTMTLEYTNDTGHDISIVTLIDDSEDLMSYVISTDNGSASSSISYTVMWGDAVVIEVDDTLPRTSIPINFHIEGMPEDNWDDGDDGDDGDDDDRDPEQMMDYMDTDDDGYLSLQELIDYINDENEQDGEPPMSSEDEEGTANWFYSGDTDGDDLLSLDEFTQLLESSGDDDDENEPPTPDEAMAEVDTDGDGYMSHQEFQDAWESDPENPELDSEEVAALFDDCDYDDNDLIDIDEMQCFVDGIGAMLGGWDDDDGGDEDPEQMMDYMDTDDDGYLSLQELIDYLNNDREQNGEEPMSSEDEEGTANWFYSGDTDGDDLLSLDEFTQLLESTGDDDGGDDGNDVYWQSYEGGHCEWEGDADGEENAWYCKYSEDDEDWETWWYYCEDHEDDGWHCTDDFGQSEDYEWTSGGDEWSGSDDDGSDDGAPTPEEAMEAADANEDGYVSFQEFEDFWESDPSNPELDSDSIAALWDDCDYDGNDMIDINEVQCVIDGIGAMFELDTDNPEQMFGHIDTDDDGYVSLQDIIDFSNNNEEGDDSDDEIDEEELANWFSWCDTDGDDLLNLDEFTTCVEDDDDDDGDGSDEEEGDDEPFRVTMMVMGQTLNAPISDFEVRFLIDCGEPDEEGNEPPISDCSIAASNGLTEGSATVDPAIAEYEFTYEYLDYDGDGLISDMDTLVIDNLMPDVQVELYDTWADQYTRESFATAEMLPGFGALMALTVLLGAAFATRRD</sequence>
<dbReference type="InterPro" id="IPR052591">
    <property type="entry name" value="CML21-like"/>
</dbReference>
<evidence type="ECO:0000256" key="2">
    <source>
        <dbReference type="SAM" id="Phobius"/>
    </source>
</evidence>
<feature type="compositionally biased region" description="Acidic residues" evidence="1">
    <location>
        <begin position="266"/>
        <end position="286"/>
    </location>
</feature>
<feature type="domain" description="EF-hand" evidence="3">
    <location>
        <begin position="326"/>
        <end position="361"/>
    </location>
</feature>
<feature type="region of interest" description="Disordered" evidence="1">
    <location>
        <begin position="595"/>
        <end position="626"/>
    </location>
</feature>
<feature type="transmembrane region" description="Helical" evidence="2">
    <location>
        <begin position="898"/>
        <end position="917"/>
    </location>
</feature>
<dbReference type="EMBL" id="KF900371">
    <property type="protein sequence ID" value="AIE92622.1"/>
    <property type="molecule type" value="Genomic_DNA"/>
</dbReference>
<dbReference type="PROSITE" id="PS50222">
    <property type="entry name" value="EF_HAND_2"/>
    <property type="match status" value="8"/>
</dbReference>
<dbReference type="Gene3D" id="1.10.238.10">
    <property type="entry name" value="EF-hand"/>
    <property type="match status" value="5"/>
</dbReference>
<feature type="region of interest" description="Disordered" evidence="1">
    <location>
        <begin position="480"/>
        <end position="504"/>
    </location>
</feature>
<feature type="compositionally biased region" description="Acidic residues" evidence="1">
    <location>
        <begin position="314"/>
        <end position="330"/>
    </location>
</feature>
<feature type="domain" description="EF-hand" evidence="3">
    <location>
        <begin position="365"/>
        <end position="400"/>
    </location>
</feature>
<name>A0A075FSL5_9EURY</name>
<feature type="domain" description="EF-hand" evidence="3">
    <location>
        <begin position="403"/>
        <end position="438"/>
    </location>
</feature>
<dbReference type="SUPFAM" id="SSF47473">
    <property type="entry name" value="EF-hand"/>
    <property type="match status" value="4"/>
</dbReference>
<feature type="region of interest" description="Disordered" evidence="1">
    <location>
        <begin position="263"/>
        <end position="296"/>
    </location>
</feature>
<dbReference type="InterPro" id="IPR002048">
    <property type="entry name" value="EF_hand_dom"/>
</dbReference>
<dbReference type="GO" id="GO:0005509">
    <property type="term" value="F:calcium ion binding"/>
    <property type="evidence" value="ECO:0007669"/>
    <property type="project" value="InterPro"/>
</dbReference>
<dbReference type="CDD" id="cd00051">
    <property type="entry name" value="EFh"/>
    <property type="match status" value="1"/>
</dbReference>
<accession>A0A075FSL5</accession>
<feature type="domain" description="EF-hand" evidence="3">
    <location>
        <begin position="447"/>
        <end position="482"/>
    </location>
</feature>
<proteinExistence type="predicted"/>
<evidence type="ECO:0000259" key="3">
    <source>
        <dbReference type="PROSITE" id="PS50222"/>
    </source>
</evidence>
<feature type="domain" description="EF-hand" evidence="3">
    <location>
        <begin position="621"/>
        <end position="650"/>
    </location>
</feature>
<feature type="region of interest" description="Disordered" evidence="1">
    <location>
        <begin position="314"/>
        <end position="342"/>
    </location>
</feature>
<feature type="domain" description="EF-hand" evidence="3">
    <location>
        <begin position="491"/>
        <end position="526"/>
    </location>
</feature>
<keyword evidence="2" id="KW-1133">Transmembrane helix</keyword>
<dbReference type="InterPro" id="IPR011992">
    <property type="entry name" value="EF-hand-dom_pair"/>
</dbReference>
<evidence type="ECO:0000313" key="4">
    <source>
        <dbReference type="EMBL" id="AIE92622.1"/>
    </source>
</evidence>
<feature type="compositionally biased region" description="Acidic residues" evidence="1">
    <location>
        <begin position="762"/>
        <end position="780"/>
    </location>
</feature>
<feature type="region of interest" description="Disordered" evidence="1">
    <location>
        <begin position="356"/>
        <end position="385"/>
    </location>
</feature>
<dbReference type="Pfam" id="PF13833">
    <property type="entry name" value="EF-hand_8"/>
    <property type="match status" value="1"/>
</dbReference>
<keyword evidence="2" id="KW-0812">Transmembrane</keyword>
<dbReference type="AlphaFoldDB" id="A0A075FSL5"/>
<organism evidence="4">
    <name type="scientific">uncultured marine group II/III euryarchaeote AD1000_25_A05</name>
    <dbReference type="NCBI Taxonomy" id="1457743"/>
    <lineage>
        <taxon>Archaea</taxon>
        <taxon>Methanobacteriati</taxon>
        <taxon>Methanobacteriota</taxon>
        <taxon>environmental samples</taxon>
    </lineage>
</organism>
<dbReference type="InterPro" id="IPR018247">
    <property type="entry name" value="EF_Hand_1_Ca_BS"/>
</dbReference>
<feature type="domain" description="EF-hand" evidence="3">
    <location>
        <begin position="282"/>
        <end position="317"/>
    </location>
</feature>
<feature type="domain" description="EF-hand" evidence="3">
    <location>
        <begin position="733"/>
        <end position="768"/>
    </location>
</feature>
<feature type="region of interest" description="Disordered" evidence="1">
    <location>
        <begin position="761"/>
        <end position="781"/>
    </location>
</feature>
<dbReference type="SMART" id="SM00054">
    <property type="entry name" value="EFh"/>
    <property type="match status" value="10"/>
</dbReference>
<dbReference type="PANTHER" id="PTHR23064">
    <property type="entry name" value="TROPONIN"/>
    <property type="match status" value="1"/>
</dbReference>
<evidence type="ECO:0000256" key="1">
    <source>
        <dbReference type="SAM" id="MobiDB-lite"/>
    </source>
</evidence>
<protein>
    <recommendedName>
        <fullName evidence="3">EF-hand domain-containing protein</fullName>
    </recommendedName>
</protein>